<dbReference type="AlphaFoldDB" id="A0A1I4P228"/>
<proteinExistence type="predicted"/>
<dbReference type="Proteomes" id="UP000199048">
    <property type="component" value="Unassembled WGS sequence"/>
</dbReference>
<organism evidence="1 2">
    <name type="scientific">Methylobacterium pseudosasicola</name>
    <dbReference type="NCBI Taxonomy" id="582667"/>
    <lineage>
        <taxon>Bacteria</taxon>
        <taxon>Pseudomonadati</taxon>
        <taxon>Pseudomonadota</taxon>
        <taxon>Alphaproteobacteria</taxon>
        <taxon>Hyphomicrobiales</taxon>
        <taxon>Methylobacteriaceae</taxon>
        <taxon>Methylobacterium</taxon>
    </lineage>
</organism>
<sequence>MSVAILVALIAGALCLGMLSSLLPFGRRDEEEEEMHVPGEKDLFDLAGPIIDLEPLIPLIEAQALEPKR</sequence>
<evidence type="ECO:0000313" key="2">
    <source>
        <dbReference type="Proteomes" id="UP000199048"/>
    </source>
</evidence>
<evidence type="ECO:0000313" key="1">
    <source>
        <dbReference type="EMBL" id="SFM21799.1"/>
    </source>
</evidence>
<dbReference type="RefSeq" id="WP_092043504.1">
    <property type="nucleotide sequence ID" value="NZ_FOTK01000023.1"/>
</dbReference>
<accession>A0A1I4P228</accession>
<name>A0A1I4P228_9HYPH</name>
<dbReference type="OrthoDB" id="8005988at2"/>
<protein>
    <submittedName>
        <fullName evidence="1">Uncharacterized protein</fullName>
    </submittedName>
</protein>
<reference evidence="2" key="1">
    <citation type="submission" date="2016-10" db="EMBL/GenBank/DDBJ databases">
        <authorList>
            <person name="Varghese N."/>
            <person name="Submissions S."/>
        </authorList>
    </citation>
    <scope>NUCLEOTIDE SEQUENCE [LARGE SCALE GENOMIC DNA]</scope>
    <source>
        <strain evidence="2">BL36</strain>
    </source>
</reference>
<gene>
    <name evidence="1" type="ORF">SAMN05192568_10233</name>
</gene>
<keyword evidence="2" id="KW-1185">Reference proteome</keyword>
<dbReference type="EMBL" id="FOTK01000023">
    <property type="protein sequence ID" value="SFM21799.1"/>
    <property type="molecule type" value="Genomic_DNA"/>
</dbReference>